<evidence type="ECO:0000313" key="9">
    <source>
        <dbReference type="EMBL" id="MBL7561053.1"/>
    </source>
</evidence>
<evidence type="ECO:0000259" key="7">
    <source>
        <dbReference type="Pfam" id="PF00082"/>
    </source>
</evidence>
<gene>
    <name evidence="9" type="ORF">JAO71_14705</name>
</gene>
<dbReference type="PIRSF" id="PIRSF037903">
    <property type="entry name" value="Subtilisin_rel_GFO_2223"/>
    <property type="match status" value="1"/>
</dbReference>
<dbReference type="InterPro" id="IPR026444">
    <property type="entry name" value="Secre_tail"/>
</dbReference>
<dbReference type="NCBIfam" id="TIGR04183">
    <property type="entry name" value="Por_Secre_tail"/>
    <property type="match status" value="1"/>
</dbReference>
<dbReference type="InterPro" id="IPR015500">
    <property type="entry name" value="Peptidase_S8_subtilisin-rel"/>
</dbReference>
<dbReference type="PANTHER" id="PTHR43806">
    <property type="entry name" value="PEPTIDASE S8"/>
    <property type="match status" value="1"/>
</dbReference>
<evidence type="ECO:0000256" key="1">
    <source>
        <dbReference type="ARBA" id="ARBA00011073"/>
    </source>
</evidence>
<name>A0ABS1WPP9_9FLAO</name>
<keyword evidence="10" id="KW-1185">Reference proteome</keyword>
<proteinExistence type="inferred from homology"/>
<accession>A0ABS1WPP9</accession>
<dbReference type="SUPFAM" id="SSF52743">
    <property type="entry name" value="Subtilisin-like"/>
    <property type="match status" value="1"/>
</dbReference>
<feature type="active site" description="Charge relay system" evidence="6">
    <location>
        <position position="399"/>
    </location>
</feature>
<keyword evidence="2 6" id="KW-0645">Protease</keyword>
<keyword evidence="5 6" id="KW-0720">Serine protease</keyword>
<dbReference type="Pfam" id="PF00082">
    <property type="entry name" value="Peptidase_S8"/>
    <property type="match status" value="1"/>
</dbReference>
<comment type="similarity">
    <text evidence="1 6">Belongs to the peptidase S8 family.</text>
</comment>
<dbReference type="InterPro" id="IPR036852">
    <property type="entry name" value="Peptidase_S8/S53_dom_sf"/>
</dbReference>
<dbReference type="InterPro" id="IPR000209">
    <property type="entry name" value="Peptidase_S8/S53_dom"/>
</dbReference>
<evidence type="ECO:0000256" key="3">
    <source>
        <dbReference type="ARBA" id="ARBA00022729"/>
    </source>
</evidence>
<feature type="active site" description="Charge relay system" evidence="6">
    <location>
        <position position="179"/>
    </location>
</feature>
<sequence>MKHIYLFLFSMFSIGIYAQEHAWVYLADKPDSATALANPISILTQKALDRKAAHNVTVDFRDVPVDESYISAIKSQTGITVVSKSKWFNAVHVLGTQTNINALSAVMVNGNSIVSTIDFADSSLNARPAQNQNKHDFEASLTDFTYGNTSNQVTMIGVDHLHQNINNYTGTGMTVAVIDAGFPNVETMNGFQRLRDANGIAGGYDFVDRNSNVYAYTGNSHGTWVLSDMAGFIQDQFVGTAPDATYYLFRTEDAATETPLEESLWVEAAERADSLGVDVINSSLGYTTFDNSNYSYTPAQMDGNTAYITKGANIAFEKGILVVNSAGNSGSGSWQIVGAPADASGVFSIGAVQANGTYASFSSRGSNAQPTQKPDVVAQGQASYVINTNDAVTTLNGTSFSAPILAGGIVCLWQALPNKTNAEIMQLVRESASQYTTPDFFLGYGIPDLSLALAEGLSLDEFNTQNTTLKLYPNPVVNQLTVEIPSQFEEVSIKIYDVLGKKVIDTKVNAINKKINTSVLSKGVYLIKIEAEGLSITKKIIKK</sequence>
<dbReference type="InterPro" id="IPR050131">
    <property type="entry name" value="Peptidase_S8_subtilisin-like"/>
</dbReference>
<dbReference type="EMBL" id="JAEMEF010000016">
    <property type="protein sequence ID" value="MBL7561053.1"/>
    <property type="molecule type" value="Genomic_DNA"/>
</dbReference>
<evidence type="ECO:0000313" key="10">
    <source>
        <dbReference type="Proteomes" id="UP000605013"/>
    </source>
</evidence>
<organism evidence="9 10">
    <name type="scientific">Olleya sediminilitoris</name>
    <dbReference type="NCBI Taxonomy" id="2795739"/>
    <lineage>
        <taxon>Bacteria</taxon>
        <taxon>Pseudomonadati</taxon>
        <taxon>Bacteroidota</taxon>
        <taxon>Flavobacteriia</taxon>
        <taxon>Flavobacteriales</taxon>
        <taxon>Flavobacteriaceae</taxon>
    </lineage>
</organism>
<dbReference type="CDD" id="cd07493">
    <property type="entry name" value="Peptidases_S8_9"/>
    <property type="match status" value="1"/>
</dbReference>
<keyword evidence="4 6" id="KW-0378">Hydrolase</keyword>
<evidence type="ECO:0000256" key="5">
    <source>
        <dbReference type="ARBA" id="ARBA00022825"/>
    </source>
</evidence>
<evidence type="ECO:0000259" key="8">
    <source>
        <dbReference type="Pfam" id="PF18962"/>
    </source>
</evidence>
<dbReference type="PANTHER" id="PTHR43806:SF67">
    <property type="entry name" value="EGF-LIKE DOMAIN-CONTAINING PROTEIN"/>
    <property type="match status" value="1"/>
</dbReference>
<reference evidence="9 10" key="1">
    <citation type="submission" date="2020-12" db="EMBL/GenBank/DDBJ databases">
        <title>Olleya sediminilitoris sp. nov., isolated from a tidal flat.</title>
        <authorList>
            <person name="Park S."/>
            <person name="Yoon J.-H."/>
        </authorList>
    </citation>
    <scope>NUCLEOTIDE SEQUENCE [LARGE SCALE GENOMIC DNA]</scope>
    <source>
        <strain evidence="9 10">YSTF-M6</strain>
    </source>
</reference>
<dbReference type="PRINTS" id="PR00723">
    <property type="entry name" value="SUBTILISIN"/>
</dbReference>
<dbReference type="Pfam" id="PF18962">
    <property type="entry name" value="Por_Secre_tail"/>
    <property type="match status" value="1"/>
</dbReference>
<evidence type="ECO:0000256" key="4">
    <source>
        <dbReference type="ARBA" id="ARBA00022801"/>
    </source>
</evidence>
<dbReference type="PROSITE" id="PS51892">
    <property type="entry name" value="SUBTILASE"/>
    <property type="match status" value="1"/>
</dbReference>
<feature type="domain" description="Secretion system C-terminal sorting" evidence="8">
    <location>
        <begin position="471"/>
        <end position="541"/>
    </location>
</feature>
<keyword evidence="3" id="KW-0732">Signal</keyword>
<comment type="caution">
    <text evidence="9">The sequence shown here is derived from an EMBL/GenBank/DDBJ whole genome shotgun (WGS) entry which is preliminary data.</text>
</comment>
<feature type="domain" description="Peptidase S8/S53" evidence="7">
    <location>
        <begin position="170"/>
        <end position="445"/>
    </location>
</feature>
<feature type="active site" description="Charge relay system" evidence="6">
    <location>
        <position position="221"/>
    </location>
</feature>
<dbReference type="Proteomes" id="UP000605013">
    <property type="component" value="Unassembled WGS sequence"/>
</dbReference>
<dbReference type="Gene3D" id="3.40.50.200">
    <property type="entry name" value="Peptidase S8/S53 domain"/>
    <property type="match status" value="1"/>
</dbReference>
<evidence type="ECO:0000256" key="2">
    <source>
        <dbReference type="ARBA" id="ARBA00022670"/>
    </source>
</evidence>
<dbReference type="InterPro" id="IPR017317">
    <property type="entry name" value="Pept_S8_subtilisin_bacteroid-2"/>
</dbReference>
<dbReference type="RefSeq" id="WP_116823206.1">
    <property type="nucleotide sequence ID" value="NZ_JAEMEF010000016.1"/>
</dbReference>
<evidence type="ECO:0000256" key="6">
    <source>
        <dbReference type="PROSITE-ProRule" id="PRU01240"/>
    </source>
</evidence>
<protein>
    <submittedName>
        <fullName evidence="9">S8 family serine peptidase</fullName>
    </submittedName>
</protein>